<dbReference type="InterPro" id="IPR012338">
    <property type="entry name" value="Beta-lactam/transpept-like"/>
</dbReference>
<keyword evidence="2" id="KW-0378">Hydrolase</keyword>
<keyword evidence="5" id="KW-1185">Reference proteome</keyword>
<dbReference type="PANTHER" id="PTHR43283:SF17">
    <property type="entry name" value="(LOVD), PUTATIVE (AFU_ORTHOLOGUE AFUA_5G00920)-RELATED"/>
    <property type="match status" value="1"/>
</dbReference>
<dbReference type="Pfam" id="PF00144">
    <property type="entry name" value="Beta-lactamase"/>
    <property type="match status" value="1"/>
</dbReference>
<dbReference type="Gene3D" id="3.40.710.10">
    <property type="entry name" value="DD-peptidase/beta-lactamase superfamily"/>
    <property type="match status" value="1"/>
</dbReference>
<evidence type="ECO:0000313" key="5">
    <source>
        <dbReference type="Proteomes" id="UP000503462"/>
    </source>
</evidence>
<dbReference type="Proteomes" id="UP000503462">
    <property type="component" value="Chromosome 1"/>
</dbReference>
<protein>
    <recommendedName>
        <fullName evidence="3">Beta-lactamase-related domain-containing protein</fullName>
    </recommendedName>
</protein>
<dbReference type="SUPFAM" id="SSF56601">
    <property type="entry name" value="beta-lactamase/transpeptidase-like"/>
    <property type="match status" value="1"/>
</dbReference>
<comment type="similarity">
    <text evidence="1">Belongs to the class-A beta-lactamase family.</text>
</comment>
<reference evidence="4 5" key="1">
    <citation type="journal article" date="2016" name="Sci. Rep.">
        <title>Peltaster fructicola genome reveals evolution from an invasive phytopathogen to an ectophytic parasite.</title>
        <authorList>
            <person name="Xu C."/>
            <person name="Chen H."/>
            <person name="Gleason M.L."/>
            <person name="Xu J.R."/>
            <person name="Liu H."/>
            <person name="Zhang R."/>
            <person name="Sun G."/>
        </authorList>
    </citation>
    <scope>NUCLEOTIDE SEQUENCE [LARGE SCALE GENOMIC DNA]</scope>
    <source>
        <strain evidence="4 5">LNHT1506</strain>
    </source>
</reference>
<dbReference type="EMBL" id="CP051139">
    <property type="protein sequence ID" value="QIW94736.1"/>
    <property type="molecule type" value="Genomic_DNA"/>
</dbReference>
<gene>
    <name evidence="4" type="ORF">AMS68_000254</name>
</gene>
<evidence type="ECO:0000256" key="1">
    <source>
        <dbReference type="ARBA" id="ARBA00009009"/>
    </source>
</evidence>
<dbReference type="InterPro" id="IPR050789">
    <property type="entry name" value="Diverse_Enzym_Activities"/>
</dbReference>
<evidence type="ECO:0000256" key="2">
    <source>
        <dbReference type="ARBA" id="ARBA00022801"/>
    </source>
</evidence>
<dbReference type="PANTHER" id="PTHR43283">
    <property type="entry name" value="BETA-LACTAMASE-RELATED"/>
    <property type="match status" value="1"/>
</dbReference>
<dbReference type="GO" id="GO:0016787">
    <property type="term" value="F:hydrolase activity"/>
    <property type="evidence" value="ECO:0007669"/>
    <property type="project" value="UniProtKB-KW"/>
</dbReference>
<proteinExistence type="inferred from homology"/>
<dbReference type="InterPro" id="IPR001466">
    <property type="entry name" value="Beta-lactam-related"/>
</dbReference>
<feature type="domain" description="Beta-lactamase-related" evidence="3">
    <location>
        <begin position="25"/>
        <end position="389"/>
    </location>
</feature>
<evidence type="ECO:0000313" key="4">
    <source>
        <dbReference type="EMBL" id="QIW94736.1"/>
    </source>
</evidence>
<name>A0A6H0XJ32_9PEZI</name>
<organism evidence="4 5">
    <name type="scientific">Peltaster fructicola</name>
    <dbReference type="NCBI Taxonomy" id="286661"/>
    <lineage>
        <taxon>Eukaryota</taxon>
        <taxon>Fungi</taxon>
        <taxon>Dikarya</taxon>
        <taxon>Ascomycota</taxon>
        <taxon>Pezizomycotina</taxon>
        <taxon>Dothideomycetes</taxon>
        <taxon>Dothideomycetes incertae sedis</taxon>
        <taxon>Peltaster</taxon>
    </lineage>
</organism>
<accession>A0A6H0XJ32</accession>
<evidence type="ECO:0000259" key="3">
    <source>
        <dbReference type="Pfam" id="PF00144"/>
    </source>
</evidence>
<sequence length="414" mass="45983">MAKAAERVGAIADQLQPSAAKTDLERHIAAAVESSELPQCVVFATNKNGTFFKYHAGFVSKHPGARPVKEDDIFQLASQTKLVTSIAALQLVERGMIKLDDNVEHLIPELAAQPILTGFDDDDKPITKKRQNTITLRILLTHTAGCTYDGVDPLIMQWRDYHDQGPSKAGTIAERFGFPLLYEPGTKWSYGSAIDWAGLVLMRLTNKSLEEIFNENIFRPLGIKDATFFLETRPDMAARMCKISFRNEDGGLDPYDLSNINDGATECFGGQGMYASMSEYVKILHSIVKDDGKLLKPETRKIMFEPQLNENLEKSLKHVMRGPTGAYFVGEYDLNLPANWGIGGLLFMADDAGRRKKYTLQWSGMPNTYWIIDPTAELALVFGTQVLMPGDRTVAKNITAVEKGVYKIAGVHMP</sequence>
<dbReference type="AlphaFoldDB" id="A0A6H0XJ32"/>
<dbReference type="OrthoDB" id="428260at2759"/>